<feature type="transmembrane region" description="Helical" evidence="1">
    <location>
        <begin position="507"/>
        <end position="525"/>
    </location>
</feature>
<geneLocation type="plasmid" evidence="5">
    <name>pNDAS01</name>
</geneLocation>
<feature type="transmembrane region" description="Helical" evidence="1">
    <location>
        <begin position="581"/>
        <end position="600"/>
    </location>
</feature>
<name>D7B9E4_NOCDD</name>
<dbReference type="RefSeq" id="WP_013156409.1">
    <property type="nucleotide sequence ID" value="NC_014211.1"/>
</dbReference>
<evidence type="ECO:0000256" key="2">
    <source>
        <dbReference type="SAM" id="SignalP"/>
    </source>
</evidence>
<dbReference type="HOGENOM" id="CLU_022757_1_0_11"/>
<keyword evidence="1" id="KW-0472">Membrane</keyword>
<protein>
    <submittedName>
        <fullName evidence="4">Beta-lactamase</fullName>
    </submittedName>
</protein>
<dbReference type="InterPro" id="IPR050491">
    <property type="entry name" value="AmpC-like"/>
</dbReference>
<dbReference type="Gene3D" id="3.40.710.10">
    <property type="entry name" value="DD-peptidase/beta-lactamase superfamily"/>
    <property type="match status" value="1"/>
</dbReference>
<evidence type="ECO:0000259" key="3">
    <source>
        <dbReference type="Pfam" id="PF00144"/>
    </source>
</evidence>
<keyword evidence="1" id="KW-0812">Transmembrane</keyword>
<feature type="chain" id="PRO_5003093006" evidence="2">
    <location>
        <begin position="29"/>
        <end position="636"/>
    </location>
</feature>
<dbReference type="InterPro" id="IPR012338">
    <property type="entry name" value="Beta-lactam/transpept-like"/>
</dbReference>
<dbReference type="STRING" id="446468.Ndas_5423"/>
<evidence type="ECO:0000313" key="5">
    <source>
        <dbReference type="Proteomes" id="UP000002219"/>
    </source>
</evidence>
<dbReference type="GeneID" id="91487643"/>
<dbReference type="KEGG" id="nda:Ndas_5423"/>
<dbReference type="eggNOG" id="COG1680">
    <property type="taxonomic scope" value="Bacteria"/>
</dbReference>
<keyword evidence="5" id="KW-1185">Reference proteome</keyword>
<dbReference type="PANTHER" id="PTHR46825">
    <property type="entry name" value="D-ALANYL-D-ALANINE-CARBOXYPEPTIDASE/ENDOPEPTIDASE AMPH"/>
    <property type="match status" value="1"/>
</dbReference>
<dbReference type="EMBL" id="CP002041">
    <property type="protein sequence ID" value="ADH70802.1"/>
    <property type="molecule type" value="Genomic_DNA"/>
</dbReference>
<feature type="signal peptide" evidence="2">
    <location>
        <begin position="1"/>
        <end position="28"/>
    </location>
</feature>
<reference evidence="4 5" key="1">
    <citation type="journal article" date="2010" name="Stand. Genomic Sci.">
        <title>Complete genome sequence of Nocardiopsis dassonvillei type strain (IMRU 509).</title>
        <authorList>
            <person name="Sun H."/>
            <person name="Lapidus A."/>
            <person name="Nolan M."/>
            <person name="Lucas S."/>
            <person name="Del Rio T.G."/>
            <person name="Tice H."/>
            <person name="Cheng J.F."/>
            <person name="Tapia R."/>
            <person name="Han C."/>
            <person name="Goodwin L."/>
            <person name="Pitluck S."/>
            <person name="Pagani I."/>
            <person name="Ivanova N."/>
            <person name="Mavromatis K."/>
            <person name="Mikhailova N."/>
            <person name="Pati A."/>
            <person name="Chen A."/>
            <person name="Palaniappan K."/>
            <person name="Land M."/>
            <person name="Hauser L."/>
            <person name="Chang Y.J."/>
            <person name="Jeffries C.D."/>
            <person name="Djao O.D."/>
            <person name="Rohde M."/>
            <person name="Sikorski J."/>
            <person name="Goker M."/>
            <person name="Woyke T."/>
            <person name="Bristow J."/>
            <person name="Eisen J.A."/>
            <person name="Markowitz V."/>
            <person name="Hugenholtz P."/>
            <person name="Kyrpides N.C."/>
            <person name="Klenk H.P."/>
        </authorList>
    </citation>
    <scope>NUCLEOTIDE SEQUENCE [LARGE SCALE GENOMIC DNA]</scope>
    <source>
        <strain evidence="5">ATCC 23218 / DSM 43111 / CIP 107115 / JCM 7437 / KCTC 9190 / NBRC 14626 / NCTC 10488 / NRRL B-5397 / IMRU 509</strain>
        <plasmid evidence="5">Chromosome 2</plasmid>
    </source>
</reference>
<dbReference type="Pfam" id="PF00144">
    <property type="entry name" value="Beta-lactamase"/>
    <property type="match status" value="1"/>
</dbReference>
<keyword evidence="1" id="KW-1133">Transmembrane helix</keyword>
<feature type="transmembrane region" description="Helical" evidence="1">
    <location>
        <begin position="537"/>
        <end position="561"/>
    </location>
</feature>
<dbReference type="InterPro" id="IPR001466">
    <property type="entry name" value="Beta-lactam-related"/>
</dbReference>
<evidence type="ECO:0000256" key="1">
    <source>
        <dbReference type="SAM" id="Phobius"/>
    </source>
</evidence>
<evidence type="ECO:0000313" key="4">
    <source>
        <dbReference type="EMBL" id="ADH70802.1"/>
    </source>
</evidence>
<proteinExistence type="predicted"/>
<sequence length="636" mass="66671">MPRVPRVLPMLAAPLMIAAVLAPGAASAAAAPGAAAAPPTAPAEAAPLNPETAREFVDTRVAELLEEHGAPGVAVTVVAGGEQVASASHGYADLATQTPMDHTVHTLPTGSVSKSFTAAAALLLAEEGEIDLHEDVNTYLPEAARLPMDGVTMHHLLTHTAGFAEVLDFPSAGDTERHLDLEEVYSTLKPEELYEPGRFTAYSNHGNGLAGYVVQEVSGQPFEEYVAQNLFEPLGMDRSAFLQIYDAREVYEVPAFHLPDGSRAGDLHVSQAPAGASLASTDDMARFMLALLGDGEIDGERVLPAGVAEQMLASQHESHPEAPAVGYGTYQWRGGDSPVIGHAGDLDGMHTAYTLIPGIDAGMFVAVNGDDSVPGNPLEDLRMTVAQEFWDTFDPQAAPSGEADTGADLGAYTGTYVSSRRSASGPGQIVSLFDNMTVRDAGDGTLSVSGPMAADDRWLPLGGGRMAAQNGADRLTFLEEDGEVVALATDTNATQVYERTTPLTSPITHGVVAAAGLLVLFTAFVQFRRAPDRFTVLARALASLTALSCFVAVGLVAYGLFDSHTLQQWIFSESLALTLPLAVAVPLTLATAAVAVTAWVRGWLRPAGRIHLSLVVLAATAVIVTGAQYGFVWLVS</sequence>
<keyword evidence="2" id="KW-0732">Signal</keyword>
<feature type="transmembrane region" description="Helical" evidence="1">
    <location>
        <begin position="612"/>
        <end position="635"/>
    </location>
</feature>
<organism evidence="4 5">
    <name type="scientific">Nocardiopsis dassonvillei (strain ATCC 23218 / DSM 43111 / CIP 107115 / JCM 7437 / KCTC 9190 / NBRC 14626 / NCTC 10488 / NRRL B-5397 / IMRU 509)</name>
    <name type="common">Actinomadura dassonvillei</name>
    <dbReference type="NCBI Taxonomy" id="446468"/>
    <lineage>
        <taxon>Bacteria</taxon>
        <taxon>Bacillati</taxon>
        <taxon>Actinomycetota</taxon>
        <taxon>Actinomycetes</taxon>
        <taxon>Streptosporangiales</taxon>
        <taxon>Nocardiopsidaceae</taxon>
        <taxon>Nocardiopsis</taxon>
    </lineage>
</organism>
<accession>D7B9E4</accession>
<gene>
    <name evidence="4" type="ordered locus">Ndas_5423</name>
</gene>
<dbReference type="PANTHER" id="PTHR46825:SF9">
    <property type="entry name" value="BETA-LACTAMASE-RELATED DOMAIN-CONTAINING PROTEIN"/>
    <property type="match status" value="1"/>
</dbReference>
<dbReference type="SUPFAM" id="SSF56601">
    <property type="entry name" value="beta-lactamase/transpeptidase-like"/>
    <property type="match status" value="1"/>
</dbReference>
<dbReference type="Proteomes" id="UP000002219">
    <property type="component" value="Chromosome 2"/>
</dbReference>
<dbReference type="AlphaFoldDB" id="D7B9E4"/>
<feature type="domain" description="Beta-lactamase-related" evidence="3">
    <location>
        <begin position="57"/>
        <end position="381"/>
    </location>
</feature>